<keyword evidence="2" id="KW-1185">Reference proteome</keyword>
<evidence type="ECO:0000313" key="1">
    <source>
        <dbReference type="EMBL" id="GME80928.1"/>
    </source>
</evidence>
<comment type="caution">
    <text evidence="1">The sequence shown here is derived from an EMBL/GenBank/DDBJ whole genome shotgun (WGS) entry which is preliminary data.</text>
</comment>
<accession>A0ACB5T4B0</accession>
<dbReference type="EMBL" id="BSXS01003266">
    <property type="protein sequence ID" value="GME80928.1"/>
    <property type="molecule type" value="Genomic_DNA"/>
</dbReference>
<dbReference type="Proteomes" id="UP001165064">
    <property type="component" value="Unassembled WGS sequence"/>
</dbReference>
<sequence length="136" mass="15618">MKLHSSSLLKFESHYIPFDISECPNIKNLSLRLFKPEEYYNALCKLEKSTVTELQMYNMDLIGIDEDEMPIKIVVPSSVRSLTLIAGYAEEDEYKFKLYSVVLFSNLNSLKVSELPVVLKNTPYDDPIAKVMSFLP</sequence>
<protein>
    <submittedName>
        <fullName evidence="1">Unnamed protein product</fullName>
    </submittedName>
</protein>
<organism evidence="1 2">
    <name type="scientific">Ambrosiozyma monospora</name>
    <name type="common">Yeast</name>
    <name type="synonym">Endomycopsis monosporus</name>
    <dbReference type="NCBI Taxonomy" id="43982"/>
    <lineage>
        <taxon>Eukaryota</taxon>
        <taxon>Fungi</taxon>
        <taxon>Dikarya</taxon>
        <taxon>Ascomycota</taxon>
        <taxon>Saccharomycotina</taxon>
        <taxon>Pichiomycetes</taxon>
        <taxon>Pichiales</taxon>
        <taxon>Pichiaceae</taxon>
        <taxon>Ambrosiozyma</taxon>
    </lineage>
</organism>
<gene>
    <name evidence="1" type="ORF">Amon02_000467600</name>
</gene>
<proteinExistence type="predicted"/>
<name>A0ACB5T4B0_AMBMO</name>
<reference evidence="1" key="1">
    <citation type="submission" date="2023-04" db="EMBL/GenBank/DDBJ databases">
        <title>Ambrosiozyma monospora NBRC 10751.</title>
        <authorList>
            <person name="Ichikawa N."/>
            <person name="Sato H."/>
            <person name="Tonouchi N."/>
        </authorList>
    </citation>
    <scope>NUCLEOTIDE SEQUENCE</scope>
    <source>
        <strain evidence="1">NBRC 10751</strain>
    </source>
</reference>
<evidence type="ECO:0000313" key="2">
    <source>
        <dbReference type="Proteomes" id="UP001165064"/>
    </source>
</evidence>